<proteinExistence type="predicted"/>
<dbReference type="PANTHER" id="PTHR30535">
    <property type="entry name" value="VITAMIN B12-BINDING PROTEIN"/>
    <property type="match status" value="1"/>
</dbReference>
<evidence type="ECO:0000259" key="2">
    <source>
        <dbReference type="PROSITE" id="PS50983"/>
    </source>
</evidence>
<accession>A0A7W6K0A4</accession>
<sequence>MRSHLPGASVVRTLTLAAAGLVFAHGAALADPIVFTDQEKREVRLEKPAERVVSIVIPMASTVVALDGGTKKLVGMNPTAKSAIVDGILGKIFPEAKDIPSDVTAPNFVPNVEALTAVNPDLVIQWGGRGEDIVKPITNAGLNTMLILYGTEELTREYMTLASRAIGRPERIGELVEWRDRVQKDIEAKAATIPDGKKPKVLYLQTALSSMMAAGTGGNYNDWYIKLVGGTNAAAELKGTVAVNKEQIAQWNPDIILLNAFEAKLGTDWVYSDPILSLTNAAQARKVYKLPLGGYRWDPPNQESPLTWMWLANLVQPEIFNYDLRTEMKTAYNTLYDYELADADIDSILWIDRQGDAAGYSRFKAK</sequence>
<comment type="caution">
    <text evidence="3">The sequence shown here is derived from an EMBL/GenBank/DDBJ whole genome shotgun (WGS) entry which is preliminary data.</text>
</comment>
<dbReference type="Gene3D" id="1.20.58.2180">
    <property type="match status" value="1"/>
</dbReference>
<protein>
    <submittedName>
        <fullName evidence="3">Iron complex transport system substrate-binding protein</fullName>
    </submittedName>
</protein>
<organism evidence="3 4">
    <name type="scientific">Allorhizobium borbori</name>
    <dbReference type="NCBI Taxonomy" id="485907"/>
    <lineage>
        <taxon>Bacteria</taxon>
        <taxon>Pseudomonadati</taxon>
        <taxon>Pseudomonadota</taxon>
        <taxon>Alphaproteobacteria</taxon>
        <taxon>Hyphomicrobiales</taxon>
        <taxon>Rhizobiaceae</taxon>
        <taxon>Rhizobium/Agrobacterium group</taxon>
        <taxon>Allorhizobium</taxon>
    </lineage>
</organism>
<dbReference type="AlphaFoldDB" id="A0A7W6K0A4"/>
<reference evidence="3 4" key="1">
    <citation type="submission" date="2020-08" db="EMBL/GenBank/DDBJ databases">
        <title>Genomic Encyclopedia of Type Strains, Phase IV (KMG-IV): sequencing the most valuable type-strain genomes for metagenomic binning, comparative biology and taxonomic classification.</title>
        <authorList>
            <person name="Goeker M."/>
        </authorList>
    </citation>
    <scope>NUCLEOTIDE SEQUENCE [LARGE SCALE GENOMIC DNA]</scope>
    <source>
        <strain evidence="3 4">DSM 26385</strain>
    </source>
</reference>
<evidence type="ECO:0000256" key="1">
    <source>
        <dbReference type="SAM" id="SignalP"/>
    </source>
</evidence>
<dbReference type="InterPro" id="IPR002491">
    <property type="entry name" value="ABC_transptr_periplasmic_BD"/>
</dbReference>
<dbReference type="Pfam" id="PF01497">
    <property type="entry name" value="Peripla_BP_2"/>
    <property type="match status" value="1"/>
</dbReference>
<dbReference type="SUPFAM" id="SSF53807">
    <property type="entry name" value="Helical backbone' metal receptor"/>
    <property type="match status" value="1"/>
</dbReference>
<feature type="domain" description="Fe/B12 periplasmic-binding" evidence="2">
    <location>
        <begin position="51"/>
        <end position="319"/>
    </location>
</feature>
<dbReference type="EMBL" id="JACIDU010000001">
    <property type="protein sequence ID" value="MBB4101866.1"/>
    <property type="molecule type" value="Genomic_DNA"/>
</dbReference>
<dbReference type="PROSITE" id="PS50983">
    <property type="entry name" value="FE_B12_PBP"/>
    <property type="match status" value="1"/>
</dbReference>
<evidence type="ECO:0000313" key="3">
    <source>
        <dbReference type="EMBL" id="MBB4101866.1"/>
    </source>
</evidence>
<keyword evidence="4" id="KW-1185">Reference proteome</keyword>
<dbReference type="Proteomes" id="UP000584824">
    <property type="component" value="Unassembled WGS sequence"/>
</dbReference>
<gene>
    <name evidence="3" type="ORF">GGQ66_000382</name>
</gene>
<dbReference type="Gene3D" id="3.40.50.1980">
    <property type="entry name" value="Nitrogenase molybdenum iron protein domain"/>
    <property type="match status" value="2"/>
</dbReference>
<keyword evidence="1" id="KW-0732">Signal</keyword>
<name>A0A7W6K0A4_9HYPH</name>
<dbReference type="PANTHER" id="PTHR30535:SF34">
    <property type="entry name" value="MOLYBDATE-BINDING PROTEIN MOLA"/>
    <property type="match status" value="1"/>
</dbReference>
<dbReference type="InterPro" id="IPR050902">
    <property type="entry name" value="ABC_Transporter_SBP"/>
</dbReference>
<dbReference type="GO" id="GO:0071281">
    <property type="term" value="P:cellular response to iron ion"/>
    <property type="evidence" value="ECO:0007669"/>
    <property type="project" value="TreeGrafter"/>
</dbReference>
<evidence type="ECO:0000313" key="4">
    <source>
        <dbReference type="Proteomes" id="UP000584824"/>
    </source>
</evidence>
<feature type="signal peptide" evidence="1">
    <location>
        <begin position="1"/>
        <end position="30"/>
    </location>
</feature>
<dbReference type="RefSeq" id="WP_237358755.1">
    <property type="nucleotide sequence ID" value="NZ_JACIDU010000001.1"/>
</dbReference>
<feature type="chain" id="PRO_5031488915" evidence="1">
    <location>
        <begin position="31"/>
        <end position="366"/>
    </location>
</feature>